<reference evidence="1 2" key="1">
    <citation type="submission" date="2020-12" db="EMBL/GenBank/DDBJ databases">
        <title>Draft genome sequence of furan degrading bacterial strain FUR100.</title>
        <authorList>
            <person name="Woiski C."/>
        </authorList>
    </citation>
    <scope>NUCLEOTIDE SEQUENCE [LARGE SCALE GENOMIC DNA]</scope>
    <source>
        <strain evidence="1 2">FUR100</strain>
    </source>
</reference>
<evidence type="ECO:0000313" key="2">
    <source>
        <dbReference type="Proteomes" id="UP000627573"/>
    </source>
</evidence>
<comment type="caution">
    <text evidence="1">The sequence shown here is derived from an EMBL/GenBank/DDBJ whole genome shotgun (WGS) entry which is preliminary data.</text>
</comment>
<gene>
    <name evidence="1" type="ORF">I3517_09450</name>
</gene>
<dbReference type="AlphaFoldDB" id="A0A0E4A5L5"/>
<dbReference type="KEGG" id="reb:XU06_08110"/>
<sequence length="90" mass="9479">MIEAQPTPLVDVKTWIGVLGIVAATILAVVCWRAGTTTSDFGPILEGAPPFESTHYDGLWISGAGLSILVAGLMAIDVVRRVRVGFVASR</sequence>
<keyword evidence="2" id="KW-1185">Reference proteome</keyword>
<protein>
    <submittedName>
        <fullName evidence="1">Uncharacterized protein</fullName>
    </submittedName>
</protein>
<organism evidence="1 2">
    <name type="scientific">Rhodococcus erythropolis</name>
    <name type="common">Arthrobacter picolinophilus</name>
    <dbReference type="NCBI Taxonomy" id="1833"/>
    <lineage>
        <taxon>Bacteria</taxon>
        <taxon>Bacillati</taxon>
        <taxon>Actinomycetota</taxon>
        <taxon>Actinomycetes</taxon>
        <taxon>Mycobacteriales</taxon>
        <taxon>Nocardiaceae</taxon>
        <taxon>Rhodococcus</taxon>
        <taxon>Rhodococcus erythropolis group</taxon>
    </lineage>
</organism>
<dbReference type="EMBL" id="JAECSB010000030">
    <property type="protein sequence ID" value="MBH5142839.1"/>
    <property type="molecule type" value="Genomic_DNA"/>
</dbReference>
<accession>A0A0E4A5L5</accession>
<dbReference type="RefSeq" id="WP_019744368.1">
    <property type="nucleotide sequence ID" value="NZ_CP011295.1"/>
</dbReference>
<name>A0A0E4A5L5_RHOER</name>
<dbReference type="Proteomes" id="UP000627573">
    <property type="component" value="Unassembled WGS sequence"/>
</dbReference>
<proteinExistence type="predicted"/>
<evidence type="ECO:0000313" key="1">
    <source>
        <dbReference type="EMBL" id="MBH5142839.1"/>
    </source>
</evidence>